<feature type="compositionally biased region" description="Low complexity" evidence="2">
    <location>
        <begin position="13"/>
        <end position="40"/>
    </location>
</feature>
<evidence type="ECO:0000256" key="2">
    <source>
        <dbReference type="SAM" id="MobiDB-lite"/>
    </source>
</evidence>
<keyword evidence="1" id="KW-0175">Coiled coil</keyword>
<evidence type="ECO:0000256" key="1">
    <source>
        <dbReference type="SAM" id="Coils"/>
    </source>
</evidence>
<feature type="region of interest" description="Disordered" evidence="2">
    <location>
        <begin position="136"/>
        <end position="168"/>
    </location>
</feature>
<dbReference type="Proteomes" id="UP001342314">
    <property type="component" value="Unassembled WGS sequence"/>
</dbReference>
<feature type="region of interest" description="Disordered" evidence="2">
    <location>
        <begin position="201"/>
        <end position="221"/>
    </location>
</feature>
<name>A0AAV5GEG6_9BASI</name>
<proteinExistence type="predicted"/>
<feature type="region of interest" description="Disordered" evidence="2">
    <location>
        <begin position="13"/>
        <end position="61"/>
    </location>
</feature>
<accession>A0AAV5GEG6</accession>
<protein>
    <recommendedName>
        <fullName evidence="5">Proteophosphoglycan 5</fullName>
    </recommendedName>
</protein>
<reference evidence="3 4" key="1">
    <citation type="submission" date="2021-12" db="EMBL/GenBank/DDBJ databases">
        <title>High titer production of polyol ester of fatty acids by Rhodotorula paludigena BS15 towards product separation-free biomass refinery.</title>
        <authorList>
            <person name="Mano J."/>
            <person name="Ono H."/>
            <person name="Tanaka T."/>
            <person name="Naito K."/>
            <person name="Sushida H."/>
            <person name="Ike M."/>
            <person name="Tokuyasu K."/>
            <person name="Kitaoka M."/>
        </authorList>
    </citation>
    <scope>NUCLEOTIDE SEQUENCE [LARGE SCALE GENOMIC DNA]</scope>
    <source>
        <strain evidence="3 4">BS15</strain>
    </source>
</reference>
<comment type="caution">
    <text evidence="3">The sequence shown here is derived from an EMBL/GenBank/DDBJ whole genome shotgun (WGS) entry which is preliminary data.</text>
</comment>
<dbReference type="EMBL" id="BQKY01000002">
    <property type="protein sequence ID" value="GJN87732.1"/>
    <property type="molecule type" value="Genomic_DNA"/>
</dbReference>
<organism evidence="3 4">
    <name type="scientific">Rhodotorula paludigena</name>
    <dbReference type="NCBI Taxonomy" id="86838"/>
    <lineage>
        <taxon>Eukaryota</taxon>
        <taxon>Fungi</taxon>
        <taxon>Dikarya</taxon>
        <taxon>Basidiomycota</taxon>
        <taxon>Pucciniomycotina</taxon>
        <taxon>Microbotryomycetes</taxon>
        <taxon>Sporidiobolales</taxon>
        <taxon>Sporidiobolaceae</taxon>
        <taxon>Rhodotorula</taxon>
    </lineage>
</organism>
<dbReference type="AlphaFoldDB" id="A0AAV5GEG6"/>
<feature type="compositionally biased region" description="Pro residues" evidence="2">
    <location>
        <begin position="44"/>
        <end position="59"/>
    </location>
</feature>
<gene>
    <name evidence="3" type="ORF">Rhopal_000687-T1</name>
</gene>
<feature type="coiled-coil region" evidence="1">
    <location>
        <begin position="221"/>
        <end position="248"/>
    </location>
</feature>
<keyword evidence="4" id="KW-1185">Reference proteome</keyword>
<evidence type="ECO:0000313" key="3">
    <source>
        <dbReference type="EMBL" id="GJN87732.1"/>
    </source>
</evidence>
<evidence type="ECO:0000313" key="4">
    <source>
        <dbReference type="Proteomes" id="UP001342314"/>
    </source>
</evidence>
<sequence length="288" mass="29781">MSGDPLALSLPFALSSPAPSTASSRSTNSAASTSGTSPSLFDLPTPPVFPTSTPSPKPAPSLVLPFATGSSSSLHATAWPESGPSYLDASTHAIDPSLLFGGGASPVVARASAPPEPIKSFSIPHLEEAIPTRTFFPPASAAQSPPPAQPQILRPPTLYGDWKPPSSRLEERDSQVAALSSFIATGFESRRASINVASLASAAPSSPPPQTTPLLSSSAPAKSWLEQLREAEARAKLAKLQQQQAQGKLAADGSPRGRMAQLHGQLMAQSIQEEVSGLPAYAPIGLRR</sequence>
<evidence type="ECO:0008006" key="5">
    <source>
        <dbReference type="Google" id="ProtNLM"/>
    </source>
</evidence>